<evidence type="ECO:0000313" key="1">
    <source>
        <dbReference type="EMBL" id="CAA0413866.1"/>
    </source>
</evidence>
<evidence type="ECO:0000313" key="2">
    <source>
        <dbReference type="Proteomes" id="UP000434276"/>
    </source>
</evidence>
<proteinExistence type="predicted"/>
<dbReference type="EMBL" id="CACSHJ010000098">
    <property type="protein sequence ID" value="CAA0413866.1"/>
    <property type="molecule type" value="Genomic_DNA"/>
</dbReference>
<protein>
    <submittedName>
        <fullName evidence="1">Uncharacterized protein</fullName>
    </submittedName>
</protein>
<accession>A0A5S9YI90</accession>
<dbReference type="Proteomes" id="UP000434276">
    <property type="component" value="Unassembled WGS sequence"/>
</dbReference>
<dbReference type="ExpressionAtlas" id="A0A5S9YI90">
    <property type="expression patterns" value="baseline and differential"/>
</dbReference>
<gene>
    <name evidence="1" type="ORF">C24_LOCUS26965</name>
</gene>
<name>A0A5S9YI90_ARATH</name>
<sequence length="179" mass="20147">MLRKGEELQGRTYELGYRPRNQCLRFALADVRKRIRIRLADLLLGFQCSNLDAEYRLPSIVKEKKVRRTLAAASQSFSIRGAALPLAKKVYFSVTSKPLLTESGRAKGLVIVSFSTLVRVYFVPGQVVARCTVGGFEERYEVTRPLALESRRGALATRLKGEVVNTNSTERRGCEHKLD</sequence>
<organism evidence="1 2">
    <name type="scientific">Arabidopsis thaliana</name>
    <name type="common">Mouse-ear cress</name>
    <dbReference type="NCBI Taxonomy" id="3702"/>
    <lineage>
        <taxon>Eukaryota</taxon>
        <taxon>Viridiplantae</taxon>
        <taxon>Streptophyta</taxon>
        <taxon>Embryophyta</taxon>
        <taxon>Tracheophyta</taxon>
        <taxon>Spermatophyta</taxon>
        <taxon>Magnoliopsida</taxon>
        <taxon>eudicotyledons</taxon>
        <taxon>Gunneridae</taxon>
        <taxon>Pentapetalae</taxon>
        <taxon>rosids</taxon>
        <taxon>malvids</taxon>
        <taxon>Brassicales</taxon>
        <taxon>Brassicaceae</taxon>
        <taxon>Camelineae</taxon>
        <taxon>Arabidopsis</taxon>
    </lineage>
</organism>
<dbReference type="OrthoDB" id="1052607at2759"/>
<reference evidence="1 2" key="1">
    <citation type="submission" date="2019-12" db="EMBL/GenBank/DDBJ databases">
        <authorList>
            <person name="Jiao W.-B."/>
            <person name="Schneeberger K."/>
        </authorList>
    </citation>
    <scope>NUCLEOTIDE SEQUENCE [LARGE SCALE GENOMIC DNA]</scope>
    <source>
        <strain evidence="2">cv. C24</strain>
    </source>
</reference>
<dbReference type="AlphaFoldDB" id="A0A5S9YI90"/>